<reference evidence="4 5" key="1">
    <citation type="submission" date="2018-05" db="EMBL/GenBank/DDBJ databases">
        <title>Genomic Encyclopedia of Type Strains, Phase IV (KMG-IV): sequencing the most valuable type-strain genomes for metagenomic binning, comparative biology and taxonomic classification.</title>
        <authorList>
            <person name="Goeker M."/>
        </authorList>
    </citation>
    <scope>NUCLEOTIDE SEQUENCE [LARGE SCALE GENOMIC DNA]</scope>
    <source>
        <strain evidence="4 5">DSM 19579</strain>
    </source>
</reference>
<dbReference type="GO" id="GO:0030313">
    <property type="term" value="C:cell envelope"/>
    <property type="evidence" value="ECO:0007669"/>
    <property type="project" value="UniProtKB-SubCell"/>
</dbReference>
<dbReference type="PANTHER" id="PTHR32347:SF23">
    <property type="entry name" value="BLL5650 PROTEIN"/>
    <property type="match status" value="1"/>
</dbReference>
<dbReference type="EMBL" id="QGTS01000002">
    <property type="protein sequence ID" value="PWW11628.1"/>
    <property type="molecule type" value="Genomic_DNA"/>
</dbReference>
<comment type="caution">
    <text evidence="4">The sequence shown here is derived from an EMBL/GenBank/DDBJ whole genome shotgun (WGS) entry which is preliminary data.</text>
</comment>
<protein>
    <submittedName>
        <fullName evidence="4">CusB/HlyD membrane fusion family barrel-sandwich protein</fullName>
    </submittedName>
</protein>
<comment type="subcellular location">
    <subcellularLocation>
        <location evidence="1">Cell envelope</location>
    </subcellularLocation>
</comment>
<evidence type="ECO:0000256" key="3">
    <source>
        <dbReference type="SAM" id="MobiDB-lite"/>
    </source>
</evidence>
<feature type="compositionally biased region" description="Polar residues" evidence="3">
    <location>
        <begin position="18"/>
        <end position="37"/>
    </location>
</feature>
<dbReference type="Gene3D" id="2.40.50.100">
    <property type="match status" value="1"/>
</dbReference>
<feature type="compositionally biased region" description="Basic and acidic residues" evidence="3">
    <location>
        <begin position="1"/>
        <end position="17"/>
    </location>
</feature>
<dbReference type="OrthoDB" id="9763546at2"/>
<dbReference type="PANTHER" id="PTHR32347">
    <property type="entry name" value="EFFLUX SYSTEM COMPONENT YKNX-RELATED"/>
    <property type="match status" value="1"/>
</dbReference>
<dbReference type="Proteomes" id="UP000246744">
    <property type="component" value="Unassembled WGS sequence"/>
</dbReference>
<dbReference type="InterPro" id="IPR050465">
    <property type="entry name" value="UPF0194_transport"/>
</dbReference>
<dbReference type="AlphaFoldDB" id="A0A317Q5D5"/>
<feature type="region of interest" description="Disordered" evidence="3">
    <location>
        <begin position="1"/>
        <end position="37"/>
    </location>
</feature>
<organism evidence="4 5">
    <name type="scientific">Mangrovibacter plantisponsor</name>
    <dbReference type="NCBI Taxonomy" id="451513"/>
    <lineage>
        <taxon>Bacteria</taxon>
        <taxon>Pseudomonadati</taxon>
        <taxon>Pseudomonadota</taxon>
        <taxon>Gammaproteobacteria</taxon>
        <taxon>Enterobacterales</taxon>
        <taxon>Enterobacteriaceae</taxon>
        <taxon>Mangrovibacter</taxon>
    </lineage>
</organism>
<evidence type="ECO:0000313" key="5">
    <source>
        <dbReference type="Proteomes" id="UP000246744"/>
    </source>
</evidence>
<dbReference type="RefSeq" id="WP_110024910.1">
    <property type="nucleotide sequence ID" value="NZ_QGTS01000002.1"/>
</dbReference>
<gene>
    <name evidence="4" type="ORF">DES37_102236</name>
</gene>
<evidence type="ECO:0000256" key="2">
    <source>
        <dbReference type="ARBA" id="ARBA00023054"/>
    </source>
</evidence>
<keyword evidence="5" id="KW-1185">Reference proteome</keyword>
<dbReference type="SUPFAM" id="SSF111369">
    <property type="entry name" value="HlyD-like secretion proteins"/>
    <property type="match status" value="1"/>
</dbReference>
<proteinExistence type="predicted"/>
<evidence type="ECO:0000313" key="4">
    <source>
        <dbReference type="EMBL" id="PWW11628.1"/>
    </source>
</evidence>
<name>A0A317Q5D5_9ENTR</name>
<accession>A0A317Q5D5</accession>
<keyword evidence="2" id="KW-0175">Coiled coil</keyword>
<evidence type="ECO:0000256" key="1">
    <source>
        <dbReference type="ARBA" id="ARBA00004196"/>
    </source>
</evidence>
<sequence length="477" mass="53174">MINMRQKVEPLRPEKTSDTGQSTAKENPASQSQQHTPANQGLALQALKLLQFEEAIRKLPDTPLLLVHLVNATRQLLPFEQAMVCQRHRFSGRLKIIQVSDIPQADRKSPLLLAMEQYLHVRGKALQQSHIFTLAESDLPVLKNHALPYGMWIPLGQSGQVDAGLVCLRSQQPFLPAELSLAQRLAGTYTHAWLALEGKHSLATGSHRFKPLLWAVPLLLVACGFIPVPLSVVAPVEVVARDPWRLTAPIEGVVRQIRVEPNSPVKQGDALLQFEDLKPYNEMVVAGRKLAVAEARSEQVNSAAFDDPDARAEMAVAGTEYQLAKVNYQYMSDVYQRTRVTAPVNGVAIFTNKREWEGKPVRVGEEIMQIADPHRIQFRIDLPLKDNIPLKQGSDVTLFLDSSPMKAWHASLSSYSYTPQTTPEGISSYVLLADLQPGEGYPRIGARGTARVYSETVPLWFQLLRRPIAWVRQHTGV</sequence>